<dbReference type="GO" id="GO:0046872">
    <property type="term" value="F:metal ion binding"/>
    <property type="evidence" value="ECO:0007669"/>
    <property type="project" value="UniProtKB-KW"/>
</dbReference>
<feature type="non-terminal residue" evidence="8">
    <location>
        <position position="121"/>
    </location>
</feature>
<sequence>MEKGLPSPPSPDEPEHVAEAVSLLGLRYAVITSVTRDDLSDGGASLFAATIRAIKERTSGVRIEVLIPDFKGDEKALEQVSRAQPDILNHNLETTERLYPQINRPSENYNRSLAVLKKAKK</sequence>
<evidence type="ECO:0000259" key="7">
    <source>
        <dbReference type="PROSITE" id="PS51918"/>
    </source>
</evidence>
<dbReference type="PROSITE" id="PS51918">
    <property type="entry name" value="RADICAL_SAM"/>
    <property type="match status" value="1"/>
</dbReference>
<keyword evidence="4" id="KW-0479">Metal-binding</keyword>
<evidence type="ECO:0000256" key="2">
    <source>
        <dbReference type="ARBA" id="ARBA00022485"/>
    </source>
</evidence>
<dbReference type="GO" id="GO:0016992">
    <property type="term" value="F:lipoate synthase activity"/>
    <property type="evidence" value="ECO:0007669"/>
    <property type="project" value="InterPro"/>
</dbReference>
<evidence type="ECO:0000256" key="6">
    <source>
        <dbReference type="ARBA" id="ARBA00023014"/>
    </source>
</evidence>
<dbReference type="PANTHER" id="PTHR10949">
    <property type="entry name" value="LIPOYL SYNTHASE"/>
    <property type="match status" value="1"/>
</dbReference>
<evidence type="ECO:0000256" key="5">
    <source>
        <dbReference type="ARBA" id="ARBA00023004"/>
    </source>
</evidence>
<keyword evidence="2" id="KW-0004">4Fe-4S</keyword>
<gene>
    <name evidence="8" type="ORF">S06H3_48874</name>
</gene>
<dbReference type="InterPro" id="IPR003698">
    <property type="entry name" value="Lipoyl_synth"/>
</dbReference>
<keyword evidence="5" id="KW-0408">Iron</keyword>
<accession>X1P0Q1</accession>
<dbReference type="InterPro" id="IPR007197">
    <property type="entry name" value="rSAM"/>
</dbReference>
<dbReference type="PANTHER" id="PTHR10949:SF0">
    <property type="entry name" value="LIPOYL SYNTHASE, MITOCHONDRIAL"/>
    <property type="match status" value="1"/>
</dbReference>
<dbReference type="Gene3D" id="3.20.20.70">
    <property type="entry name" value="Aldolase class I"/>
    <property type="match status" value="1"/>
</dbReference>
<dbReference type="InterPro" id="IPR013785">
    <property type="entry name" value="Aldolase_TIM"/>
</dbReference>
<keyword evidence="3" id="KW-0949">S-adenosyl-L-methionine</keyword>
<reference evidence="8" key="1">
    <citation type="journal article" date="2014" name="Front. Microbiol.">
        <title>High frequency of phylogenetically diverse reductive dehalogenase-homologous genes in deep subseafloor sedimentary metagenomes.</title>
        <authorList>
            <person name="Kawai M."/>
            <person name="Futagami T."/>
            <person name="Toyoda A."/>
            <person name="Takaki Y."/>
            <person name="Nishi S."/>
            <person name="Hori S."/>
            <person name="Arai W."/>
            <person name="Tsubouchi T."/>
            <person name="Morono Y."/>
            <person name="Uchiyama I."/>
            <person name="Ito T."/>
            <person name="Fujiyama A."/>
            <person name="Inagaki F."/>
            <person name="Takami H."/>
        </authorList>
    </citation>
    <scope>NUCLEOTIDE SEQUENCE</scope>
    <source>
        <strain evidence="8">Expedition CK06-06</strain>
    </source>
</reference>
<evidence type="ECO:0000256" key="3">
    <source>
        <dbReference type="ARBA" id="ARBA00022691"/>
    </source>
</evidence>
<dbReference type="InterPro" id="IPR058240">
    <property type="entry name" value="rSAM_sf"/>
</dbReference>
<protein>
    <recommendedName>
        <fullName evidence="7">Radical SAM core domain-containing protein</fullName>
    </recommendedName>
</protein>
<dbReference type="GO" id="GO:0051539">
    <property type="term" value="F:4 iron, 4 sulfur cluster binding"/>
    <property type="evidence" value="ECO:0007669"/>
    <property type="project" value="UniProtKB-KW"/>
</dbReference>
<dbReference type="SUPFAM" id="SSF102114">
    <property type="entry name" value="Radical SAM enzymes"/>
    <property type="match status" value="1"/>
</dbReference>
<feature type="domain" description="Radical SAM core" evidence="7">
    <location>
        <begin position="1"/>
        <end position="121"/>
    </location>
</feature>
<comment type="cofactor">
    <cofactor evidence="1">
        <name>[4Fe-4S] cluster</name>
        <dbReference type="ChEBI" id="CHEBI:49883"/>
    </cofactor>
</comment>
<evidence type="ECO:0000256" key="4">
    <source>
        <dbReference type="ARBA" id="ARBA00022723"/>
    </source>
</evidence>
<proteinExistence type="predicted"/>
<dbReference type="AlphaFoldDB" id="X1P0Q1"/>
<name>X1P0Q1_9ZZZZ</name>
<keyword evidence="6" id="KW-0411">Iron-sulfur</keyword>
<dbReference type="Pfam" id="PF04055">
    <property type="entry name" value="Radical_SAM"/>
    <property type="match status" value="1"/>
</dbReference>
<dbReference type="EMBL" id="BARV01030810">
    <property type="protein sequence ID" value="GAI32615.1"/>
    <property type="molecule type" value="Genomic_DNA"/>
</dbReference>
<organism evidence="8">
    <name type="scientific">marine sediment metagenome</name>
    <dbReference type="NCBI Taxonomy" id="412755"/>
    <lineage>
        <taxon>unclassified sequences</taxon>
        <taxon>metagenomes</taxon>
        <taxon>ecological metagenomes</taxon>
    </lineage>
</organism>
<evidence type="ECO:0000256" key="1">
    <source>
        <dbReference type="ARBA" id="ARBA00001966"/>
    </source>
</evidence>
<evidence type="ECO:0000313" key="8">
    <source>
        <dbReference type="EMBL" id="GAI32615.1"/>
    </source>
</evidence>
<comment type="caution">
    <text evidence="8">The sequence shown here is derived from an EMBL/GenBank/DDBJ whole genome shotgun (WGS) entry which is preliminary data.</text>
</comment>